<dbReference type="SUPFAM" id="SSF55729">
    <property type="entry name" value="Acyl-CoA N-acyltransferases (Nat)"/>
    <property type="match status" value="1"/>
</dbReference>
<proteinExistence type="predicted"/>
<dbReference type="InterPro" id="IPR051531">
    <property type="entry name" value="N-acetyltransferase"/>
</dbReference>
<dbReference type="AlphaFoldDB" id="A0A0A0B3P0"/>
<feature type="domain" description="N-acetyltransferase" evidence="1">
    <location>
        <begin position="13"/>
        <end position="183"/>
    </location>
</feature>
<dbReference type="InterPro" id="IPR016181">
    <property type="entry name" value="Acyl_CoA_acyltransferase"/>
</dbReference>
<dbReference type="GO" id="GO:0016747">
    <property type="term" value="F:acyltransferase activity, transferring groups other than amino-acyl groups"/>
    <property type="evidence" value="ECO:0007669"/>
    <property type="project" value="InterPro"/>
</dbReference>
<evidence type="ECO:0000313" key="3">
    <source>
        <dbReference type="Proteomes" id="UP000029833"/>
    </source>
</evidence>
<dbReference type="OrthoDB" id="3533156at2"/>
<sequence>MVHGRVHLMTERLTLRELTADDVDLLVELDADPAVMHHVTGGVPTPRAEVVDEILPAFLAYYARGDGYGFWAAVERGSEEFLGWFHLRPGEGRPHDEPELGYRLRRAAWGHGFATEGARALVDTAFSDLGAARVVAEAMAVHTASRRVMEKCGMRLVRTFHADWPYPIPGDEQGDVEYAITRAEWEAARRG</sequence>
<reference evidence="2 3" key="1">
    <citation type="submission" date="2013-10" db="EMBL/GenBank/DDBJ databases">
        <authorList>
            <person name="Wang G."/>
            <person name="Zhuang W."/>
        </authorList>
    </citation>
    <scope>NUCLEOTIDE SEQUENCE [LARGE SCALE GENOMIC DNA]</scope>
    <source>
        <strain evidence="2 3">DSM 20118</strain>
    </source>
</reference>
<name>A0A0A0B3P0_9CELL</name>
<dbReference type="EMBL" id="AXNT01000160">
    <property type="protein sequence ID" value="KGM00812.1"/>
    <property type="molecule type" value="Genomic_DNA"/>
</dbReference>
<dbReference type="Pfam" id="PF13302">
    <property type="entry name" value="Acetyltransf_3"/>
    <property type="match status" value="1"/>
</dbReference>
<protein>
    <submittedName>
        <fullName evidence="2">GNAT family acetyltransferase</fullName>
    </submittedName>
</protein>
<dbReference type="PROSITE" id="PS51186">
    <property type="entry name" value="GNAT"/>
    <property type="match status" value="1"/>
</dbReference>
<evidence type="ECO:0000313" key="2">
    <source>
        <dbReference type="EMBL" id="KGM00812.1"/>
    </source>
</evidence>
<gene>
    <name evidence="2" type="ORF">Q760_05945</name>
</gene>
<dbReference type="Proteomes" id="UP000029833">
    <property type="component" value="Unassembled WGS sequence"/>
</dbReference>
<evidence type="ECO:0000259" key="1">
    <source>
        <dbReference type="PROSITE" id="PS51186"/>
    </source>
</evidence>
<dbReference type="PANTHER" id="PTHR43792">
    <property type="entry name" value="GNAT FAMILY, PUTATIVE (AFU_ORTHOLOGUE AFUA_3G00765)-RELATED-RELATED"/>
    <property type="match status" value="1"/>
</dbReference>
<dbReference type="Gene3D" id="3.40.630.30">
    <property type="match status" value="1"/>
</dbReference>
<keyword evidence="3" id="KW-1185">Reference proteome</keyword>
<dbReference type="STRING" id="1408250.Q760_05945"/>
<dbReference type="InterPro" id="IPR000182">
    <property type="entry name" value="GNAT_dom"/>
</dbReference>
<comment type="caution">
    <text evidence="2">The sequence shown here is derived from an EMBL/GenBank/DDBJ whole genome shotgun (WGS) entry which is preliminary data.</text>
</comment>
<keyword evidence="2" id="KW-0808">Transferase</keyword>
<dbReference type="PANTHER" id="PTHR43792:SF16">
    <property type="entry name" value="N-ACETYLTRANSFERASE DOMAIN-CONTAINING PROTEIN"/>
    <property type="match status" value="1"/>
</dbReference>
<accession>A0A0A0B3P0</accession>
<organism evidence="2 3">
    <name type="scientific">Cellulomonas cellasea DSM 20118</name>
    <dbReference type="NCBI Taxonomy" id="1408250"/>
    <lineage>
        <taxon>Bacteria</taxon>
        <taxon>Bacillati</taxon>
        <taxon>Actinomycetota</taxon>
        <taxon>Actinomycetes</taxon>
        <taxon>Micrococcales</taxon>
        <taxon>Cellulomonadaceae</taxon>
        <taxon>Cellulomonas</taxon>
    </lineage>
</organism>